<keyword evidence="2" id="KW-1185">Reference proteome</keyword>
<evidence type="ECO:0000313" key="1">
    <source>
        <dbReference type="EMBL" id="KAI0050899.1"/>
    </source>
</evidence>
<proteinExistence type="predicted"/>
<reference evidence="1" key="1">
    <citation type="submission" date="2021-02" db="EMBL/GenBank/DDBJ databases">
        <authorList>
            <consortium name="DOE Joint Genome Institute"/>
            <person name="Ahrendt S."/>
            <person name="Looney B.P."/>
            <person name="Miyauchi S."/>
            <person name="Morin E."/>
            <person name="Drula E."/>
            <person name="Courty P.E."/>
            <person name="Chicoki N."/>
            <person name="Fauchery L."/>
            <person name="Kohler A."/>
            <person name="Kuo A."/>
            <person name="Labutti K."/>
            <person name="Pangilinan J."/>
            <person name="Lipzen A."/>
            <person name="Riley R."/>
            <person name="Andreopoulos W."/>
            <person name="He G."/>
            <person name="Johnson J."/>
            <person name="Barry K.W."/>
            <person name="Grigoriev I.V."/>
            <person name="Nagy L."/>
            <person name="Hibbett D."/>
            <person name="Henrissat B."/>
            <person name="Matheny P.B."/>
            <person name="Labbe J."/>
            <person name="Martin F."/>
        </authorList>
    </citation>
    <scope>NUCLEOTIDE SEQUENCE</scope>
    <source>
        <strain evidence="1">FP105234-sp</strain>
    </source>
</reference>
<dbReference type="EMBL" id="MU275857">
    <property type="protein sequence ID" value="KAI0050899.1"/>
    <property type="molecule type" value="Genomic_DNA"/>
</dbReference>
<protein>
    <submittedName>
        <fullName evidence="1">Scramblase-domain-containing protein</fullName>
    </submittedName>
</protein>
<organism evidence="1 2">
    <name type="scientific">Auriscalpium vulgare</name>
    <dbReference type="NCBI Taxonomy" id="40419"/>
    <lineage>
        <taxon>Eukaryota</taxon>
        <taxon>Fungi</taxon>
        <taxon>Dikarya</taxon>
        <taxon>Basidiomycota</taxon>
        <taxon>Agaricomycotina</taxon>
        <taxon>Agaricomycetes</taxon>
        <taxon>Russulales</taxon>
        <taxon>Auriscalpiaceae</taxon>
        <taxon>Auriscalpium</taxon>
    </lineage>
</organism>
<reference evidence="1" key="2">
    <citation type="journal article" date="2022" name="New Phytol.">
        <title>Evolutionary transition to the ectomycorrhizal habit in the genomes of a hyperdiverse lineage of mushroom-forming fungi.</title>
        <authorList>
            <person name="Looney B."/>
            <person name="Miyauchi S."/>
            <person name="Morin E."/>
            <person name="Drula E."/>
            <person name="Courty P.E."/>
            <person name="Kohler A."/>
            <person name="Kuo A."/>
            <person name="LaButti K."/>
            <person name="Pangilinan J."/>
            <person name="Lipzen A."/>
            <person name="Riley R."/>
            <person name="Andreopoulos W."/>
            <person name="He G."/>
            <person name="Johnson J."/>
            <person name="Nolan M."/>
            <person name="Tritt A."/>
            <person name="Barry K.W."/>
            <person name="Grigoriev I.V."/>
            <person name="Nagy L.G."/>
            <person name="Hibbett D."/>
            <person name="Henrissat B."/>
            <person name="Matheny P.B."/>
            <person name="Labbe J."/>
            <person name="Martin F.M."/>
        </authorList>
    </citation>
    <scope>NUCLEOTIDE SEQUENCE</scope>
    <source>
        <strain evidence="1">FP105234-sp</strain>
    </source>
</reference>
<name>A0ACB8S334_9AGAM</name>
<gene>
    <name evidence="1" type="ORF">FA95DRAFT_1603173</name>
</gene>
<comment type="caution">
    <text evidence="1">The sequence shown here is derived from an EMBL/GenBank/DDBJ whole genome shotgun (WGS) entry which is preliminary data.</text>
</comment>
<dbReference type="Proteomes" id="UP000814033">
    <property type="component" value="Unassembled WGS sequence"/>
</dbReference>
<evidence type="ECO:0000313" key="2">
    <source>
        <dbReference type="Proteomes" id="UP000814033"/>
    </source>
</evidence>
<accession>A0ACB8S334</accession>
<sequence length="360" mass="41541">MLRKLATPLRVPLRHAIAPNSARLYAISRFPPKSGPGASRSRRSSPREPPQPHAAAKAQDSYQLEDKPSLEESPLWDESQRLPVSNPEEGLKNLLLPNDTLLVTRQLEMLNIFIGFEQTNKYVISNENGDTMGFIAEEPRGFLQAFGRQIFRTHRPFRAIVMDSHGTPILWIRRPFDWINSRMYVQRIKDLHEYTPEGEPVLDTFAEVQQRWHLWRRRYDLFLRETSRRILSTLDEPQPEPDTEHFSQFARTDEGLWAWHFTMRGRSGEEIASVNRAFRGFGREIFTDTGKFFWPKLPEATPPNPDDATPSKPTVIRNLTLEERALVLAMAVNIDFDYFSRHSEGGHGIGLPFFGFGSEE</sequence>